<accession>A0A504YE76</accession>
<dbReference type="InterPro" id="IPR013087">
    <property type="entry name" value="Znf_C2H2_type"/>
</dbReference>
<feature type="compositionally biased region" description="Polar residues" evidence="10">
    <location>
        <begin position="1"/>
        <end position="22"/>
    </location>
</feature>
<comment type="caution">
    <text evidence="12">The sequence shown here is derived from an EMBL/GenBank/DDBJ whole genome shotgun (WGS) entry which is preliminary data.</text>
</comment>
<dbReference type="Pfam" id="PF00096">
    <property type="entry name" value="zf-C2H2"/>
    <property type="match status" value="2"/>
</dbReference>
<dbReference type="EMBL" id="SUNJ01011854">
    <property type="protein sequence ID" value="TPP58569.1"/>
    <property type="molecule type" value="Genomic_DNA"/>
</dbReference>
<sequence length="671" mass="73255">MSNLTSDPPSSEGTSSNSTQCSDVPRDTTGATDTTTTTTATAATATETEAGDLRSVYTLTHTTVCGTLEEEQFLEDLLSGSLSDVVQPLVSQEFPTAGPVVTLSRLQMTSSYDVCQAYATYSYSTPISTFFTPSFKEEDPGMSSDIDYIKSFVAQSELPGEEEGIMQNLPEVSDVLGSHEVPCESYSTTYPRSTCDTPPAPVDTTISDYLCTPIREPMRTSIELTPMRPVSLVAQSPLKIPEYKELDLDILTTQSEYVIKPPLPAFRIAESAEKTVPSQFQTVPVRLSSPHPSTTDSSLISHSYTQPITGPLFGSSSHLSSSGIEMGPAFYGKPEPPEATSVMLYSEPKRYKKASDETLFPTQLSQPVLCPHPRPSGSQFYPTAYDCPECRSSIYRTRGERTKLAPVTSSDVLVTAMLQKKKHVCPDCGKRFTRPDELKRHHRIHTGDKPFSCKYCPRSFSRSDHLRTHTRSHTGERPYLCTPCGKRFARSDERTRHRKIRGCGALEAAAAAAAAGAGETSRGGFVQKVDTFSTLAQPTRRLSAPNPSRPDPFIGSSTQVAHRMRPMSQPDLGTPYIVSTAISPIRQTFQSTWACPTVLYPPSHYSRTAPTPLPPPSLPVTTSETLIRTGTAPLRIPTTAPSTTQETVCIKQEPDPVYPPAHLLPRKCDSS</sequence>
<organism evidence="12 13">
    <name type="scientific">Fasciola gigantica</name>
    <name type="common">Giant liver fluke</name>
    <dbReference type="NCBI Taxonomy" id="46835"/>
    <lineage>
        <taxon>Eukaryota</taxon>
        <taxon>Metazoa</taxon>
        <taxon>Spiralia</taxon>
        <taxon>Lophotrochozoa</taxon>
        <taxon>Platyhelminthes</taxon>
        <taxon>Trematoda</taxon>
        <taxon>Digenea</taxon>
        <taxon>Plagiorchiida</taxon>
        <taxon>Echinostomata</taxon>
        <taxon>Echinostomatoidea</taxon>
        <taxon>Fasciolidae</taxon>
        <taxon>Fasciola</taxon>
    </lineage>
</organism>
<evidence type="ECO:0000256" key="4">
    <source>
        <dbReference type="ARBA" id="ARBA00022771"/>
    </source>
</evidence>
<keyword evidence="8" id="KW-0539">Nucleus</keyword>
<dbReference type="FunFam" id="3.30.160.60:FF:000065">
    <property type="entry name" value="B-cell CLL/lymphoma 6, member B"/>
    <property type="match status" value="1"/>
</dbReference>
<comment type="similarity">
    <text evidence="1">Belongs to the krueppel C2H2-type zinc-finger protein family.</text>
</comment>
<evidence type="ECO:0000256" key="6">
    <source>
        <dbReference type="ARBA" id="ARBA00023015"/>
    </source>
</evidence>
<evidence type="ECO:0000313" key="12">
    <source>
        <dbReference type="EMBL" id="TPP58569.1"/>
    </source>
</evidence>
<evidence type="ECO:0000256" key="10">
    <source>
        <dbReference type="SAM" id="MobiDB-lite"/>
    </source>
</evidence>
<dbReference type="InterPro" id="IPR036236">
    <property type="entry name" value="Znf_C2H2_sf"/>
</dbReference>
<feature type="domain" description="C2H2-type" evidence="11">
    <location>
        <begin position="479"/>
        <end position="500"/>
    </location>
</feature>
<keyword evidence="6" id="KW-0805">Transcription regulation</keyword>
<feature type="region of interest" description="Disordered" evidence="10">
    <location>
        <begin position="651"/>
        <end position="671"/>
    </location>
</feature>
<proteinExistence type="inferred from homology"/>
<dbReference type="PANTHER" id="PTHR23235">
    <property type="entry name" value="KRUEPPEL-LIKE TRANSCRIPTION FACTOR"/>
    <property type="match status" value="1"/>
</dbReference>
<evidence type="ECO:0000259" key="11">
    <source>
        <dbReference type="PROSITE" id="PS50157"/>
    </source>
</evidence>
<dbReference type="AlphaFoldDB" id="A0A504YE76"/>
<dbReference type="PROSITE" id="PS00028">
    <property type="entry name" value="ZINC_FINGER_C2H2_1"/>
    <property type="match status" value="2"/>
</dbReference>
<keyword evidence="5" id="KW-0862">Zinc</keyword>
<name>A0A504YE76_FASGI</name>
<dbReference type="GO" id="GO:0000981">
    <property type="term" value="F:DNA-binding transcription factor activity, RNA polymerase II-specific"/>
    <property type="evidence" value="ECO:0007669"/>
    <property type="project" value="TreeGrafter"/>
</dbReference>
<dbReference type="Gene3D" id="3.30.160.60">
    <property type="entry name" value="Classic Zinc Finger"/>
    <property type="match status" value="3"/>
</dbReference>
<evidence type="ECO:0000256" key="3">
    <source>
        <dbReference type="ARBA" id="ARBA00022737"/>
    </source>
</evidence>
<keyword evidence="2" id="KW-0479">Metal-binding</keyword>
<reference evidence="12 13" key="1">
    <citation type="submission" date="2019-04" db="EMBL/GenBank/DDBJ databases">
        <title>Annotation for the trematode Fasciola gigantica.</title>
        <authorList>
            <person name="Choi Y.-J."/>
        </authorList>
    </citation>
    <scope>NUCLEOTIDE SEQUENCE [LARGE SCALE GENOMIC DNA]</scope>
    <source>
        <strain evidence="12">Uganda_cow_1</strain>
    </source>
</reference>
<feature type="domain" description="C2H2-type" evidence="11">
    <location>
        <begin position="451"/>
        <end position="478"/>
    </location>
</feature>
<keyword evidence="4 9" id="KW-0863">Zinc-finger</keyword>
<dbReference type="Proteomes" id="UP000316759">
    <property type="component" value="Unassembled WGS sequence"/>
</dbReference>
<evidence type="ECO:0000256" key="1">
    <source>
        <dbReference type="ARBA" id="ARBA00006991"/>
    </source>
</evidence>
<keyword evidence="7" id="KW-0804">Transcription</keyword>
<evidence type="ECO:0000256" key="7">
    <source>
        <dbReference type="ARBA" id="ARBA00023163"/>
    </source>
</evidence>
<evidence type="ECO:0000256" key="2">
    <source>
        <dbReference type="ARBA" id="ARBA00022723"/>
    </source>
</evidence>
<evidence type="ECO:0000256" key="8">
    <source>
        <dbReference type="ARBA" id="ARBA00023242"/>
    </source>
</evidence>
<dbReference type="PANTHER" id="PTHR23235:SF60">
    <property type="entry name" value="STRIPE, ISOFORM D"/>
    <property type="match status" value="1"/>
</dbReference>
<feature type="region of interest" description="Disordered" evidence="10">
    <location>
        <begin position="1"/>
        <end position="46"/>
    </location>
</feature>
<dbReference type="SMART" id="SM00355">
    <property type="entry name" value="ZnF_C2H2"/>
    <property type="match status" value="3"/>
</dbReference>
<keyword evidence="3" id="KW-0677">Repeat</keyword>
<evidence type="ECO:0000313" key="13">
    <source>
        <dbReference type="Proteomes" id="UP000316759"/>
    </source>
</evidence>
<feature type="domain" description="C2H2-type" evidence="11">
    <location>
        <begin position="423"/>
        <end position="450"/>
    </location>
</feature>
<dbReference type="OrthoDB" id="3437960at2759"/>
<gene>
    <name evidence="12" type="ORF">FGIG_08851</name>
</gene>
<dbReference type="FunFam" id="3.30.160.60:FF:000110">
    <property type="entry name" value="Zinc finger protein-like"/>
    <property type="match status" value="1"/>
</dbReference>
<protein>
    <submittedName>
        <fullName evidence="12">Early growth response protein</fullName>
    </submittedName>
</protein>
<dbReference type="GO" id="GO:0008270">
    <property type="term" value="F:zinc ion binding"/>
    <property type="evidence" value="ECO:0007669"/>
    <property type="project" value="UniProtKB-KW"/>
</dbReference>
<dbReference type="FunFam" id="3.30.160.60:FF:000761">
    <property type="entry name" value="Zinc finger protein 449"/>
    <property type="match status" value="1"/>
</dbReference>
<keyword evidence="13" id="KW-1185">Reference proteome</keyword>
<dbReference type="STRING" id="46835.A0A504YE76"/>
<evidence type="ECO:0000256" key="9">
    <source>
        <dbReference type="PROSITE-ProRule" id="PRU00042"/>
    </source>
</evidence>
<dbReference type="SUPFAM" id="SSF57667">
    <property type="entry name" value="beta-beta-alpha zinc fingers"/>
    <property type="match status" value="2"/>
</dbReference>
<evidence type="ECO:0000256" key="5">
    <source>
        <dbReference type="ARBA" id="ARBA00022833"/>
    </source>
</evidence>
<feature type="compositionally biased region" description="Low complexity" evidence="10">
    <location>
        <begin position="27"/>
        <end position="46"/>
    </location>
</feature>
<dbReference type="GO" id="GO:0000978">
    <property type="term" value="F:RNA polymerase II cis-regulatory region sequence-specific DNA binding"/>
    <property type="evidence" value="ECO:0007669"/>
    <property type="project" value="TreeGrafter"/>
</dbReference>
<dbReference type="PROSITE" id="PS50157">
    <property type="entry name" value="ZINC_FINGER_C2H2_2"/>
    <property type="match status" value="3"/>
</dbReference>